<sequence>MNNSVTSESISHESTDRFSVMGHPVHLLRSYPRWLTARLRNRQGTHVITLNAEMTMQAIQRPALAETLQQADLVIPDGAGVVLYLRLYGRKVRRCAGVELAEQMIRQAAQQDDRPVFFYGGKPEVLDKATLAWQQRLPKLKVVGAVHGYIPPEEEPRVLEKLAETQPSLILVGLGVPRQELWIAAHRHLCPNAIWIGVGGSFDIWSGSKDRAPAWLADNNLEWLYRLYQEPWRWKRMLSLPKFAIKAIVYRLQNPRP</sequence>
<protein>
    <submittedName>
        <fullName evidence="3">WecB/TagA/CpsF family glycosyltransferase</fullName>
    </submittedName>
</protein>
<dbReference type="Pfam" id="PF03808">
    <property type="entry name" value="Glyco_tran_WecG"/>
    <property type="match status" value="1"/>
</dbReference>
<dbReference type="InterPro" id="IPR004629">
    <property type="entry name" value="WecG_TagA_CpsF"/>
</dbReference>
<accession>A0A928VIB5</accession>
<reference evidence="3" key="1">
    <citation type="submission" date="2020-10" db="EMBL/GenBank/DDBJ databases">
        <authorList>
            <person name="Castelo-Branco R."/>
            <person name="Eusebio N."/>
            <person name="Adriana R."/>
            <person name="Vieira A."/>
            <person name="Brugerolle De Fraissinette N."/>
            <person name="Rezende De Castro R."/>
            <person name="Schneider M.P."/>
            <person name="Vasconcelos V."/>
            <person name="Leao P.N."/>
        </authorList>
    </citation>
    <scope>NUCLEOTIDE SEQUENCE</scope>
    <source>
        <strain evidence="3">LEGE 11480</strain>
    </source>
</reference>
<evidence type="ECO:0000313" key="3">
    <source>
        <dbReference type="EMBL" id="MBE9028212.1"/>
    </source>
</evidence>
<evidence type="ECO:0000313" key="4">
    <source>
        <dbReference type="Proteomes" id="UP000625316"/>
    </source>
</evidence>
<keyword evidence="1" id="KW-0328">Glycosyltransferase</keyword>
<keyword evidence="2" id="KW-0808">Transferase</keyword>
<dbReference type="NCBIfam" id="TIGR00696">
    <property type="entry name" value="wecG_tagA_cpsF"/>
    <property type="match status" value="1"/>
</dbReference>
<organism evidence="3 4">
    <name type="scientific">Romeriopsis navalis LEGE 11480</name>
    <dbReference type="NCBI Taxonomy" id="2777977"/>
    <lineage>
        <taxon>Bacteria</taxon>
        <taxon>Bacillati</taxon>
        <taxon>Cyanobacteriota</taxon>
        <taxon>Cyanophyceae</taxon>
        <taxon>Leptolyngbyales</taxon>
        <taxon>Leptolyngbyaceae</taxon>
        <taxon>Romeriopsis</taxon>
        <taxon>Romeriopsis navalis</taxon>
    </lineage>
</organism>
<proteinExistence type="predicted"/>
<dbReference type="AlphaFoldDB" id="A0A928VIB5"/>
<dbReference type="CDD" id="cd06533">
    <property type="entry name" value="Glyco_transf_WecG_TagA"/>
    <property type="match status" value="1"/>
</dbReference>
<gene>
    <name evidence="3" type="ORF">IQ266_00395</name>
</gene>
<dbReference type="GO" id="GO:0016758">
    <property type="term" value="F:hexosyltransferase activity"/>
    <property type="evidence" value="ECO:0007669"/>
    <property type="project" value="TreeGrafter"/>
</dbReference>
<dbReference type="EMBL" id="JADEXQ010000001">
    <property type="protein sequence ID" value="MBE9028212.1"/>
    <property type="molecule type" value="Genomic_DNA"/>
</dbReference>
<keyword evidence="4" id="KW-1185">Reference proteome</keyword>
<dbReference type="PANTHER" id="PTHR34136:SF1">
    <property type="entry name" value="UDP-N-ACETYL-D-MANNOSAMINURONIC ACID TRANSFERASE"/>
    <property type="match status" value="1"/>
</dbReference>
<dbReference type="Proteomes" id="UP000625316">
    <property type="component" value="Unassembled WGS sequence"/>
</dbReference>
<dbReference type="PANTHER" id="PTHR34136">
    <property type="match status" value="1"/>
</dbReference>
<evidence type="ECO:0000256" key="1">
    <source>
        <dbReference type="ARBA" id="ARBA00022676"/>
    </source>
</evidence>
<evidence type="ECO:0000256" key="2">
    <source>
        <dbReference type="ARBA" id="ARBA00022679"/>
    </source>
</evidence>
<name>A0A928VIB5_9CYAN</name>
<comment type="caution">
    <text evidence="3">The sequence shown here is derived from an EMBL/GenBank/DDBJ whole genome shotgun (WGS) entry which is preliminary data.</text>
</comment>